<dbReference type="GO" id="GO:0003824">
    <property type="term" value="F:catalytic activity"/>
    <property type="evidence" value="ECO:0007669"/>
    <property type="project" value="InterPro"/>
</dbReference>
<proteinExistence type="predicted"/>
<dbReference type="Gene3D" id="2.130.10.10">
    <property type="entry name" value="YVTN repeat-like/Quinoprotein amine dehydrogenase"/>
    <property type="match status" value="1"/>
</dbReference>
<dbReference type="InterPro" id="IPR036322">
    <property type="entry name" value="WD40_repeat_dom_sf"/>
</dbReference>
<dbReference type="EMBL" id="CAJPWZ010002206">
    <property type="protein sequence ID" value="CAG2233366.1"/>
    <property type="molecule type" value="Genomic_DNA"/>
</dbReference>
<name>A0A8S3TSD6_MYTED</name>
<dbReference type="InterPro" id="IPR015943">
    <property type="entry name" value="WD40/YVTN_repeat-like_dom_sf"/>
</dbReference>
<dbReference type="OrthoDB" id="6143588at2759"/>
<dbReference type="Pfam" id="PF14529">
    <property type="entry name" value="Exo_endo_phos_2"/>
    <property type="match status" value="1"/>
</dbReference>
<sequence length="813" mass="92486">MNTFNGFISDDGDVYIWDMKTRDCIHRFIDDGCTKGMSIAVSHDHNFLACGSYSGVVNIYEPSVCLKSRSPKPLKALLNLTTPCTNLVFNSTSEILAMCSDSTERAVKLVHVPSQTVFSNFPDRLDAKLRIPLCMDFSRNSGYFTVGTNKGLALLYRVKHYSNYYKACKWGQKALACDECDHWYHATCTGIDTLEYTDLANTSVSWHCVVCNTCNYSTVLYDLLDSADSNTYSVLSSNQSYASASDSLMSSPGHPQAASSPKPNKPKALPSKRQQSSLRILIINFQSIKNKRNDLQVLLESTRPDVILGTESWLSDKIHSKEIFPDSLGFNIIRRDRKGDPHGGVIIAARHDLGLTQSFCSDKTELISGNIKIGPRKSISLNCFYRPPNKQDLEYIDTAVAEIKTLREKNKNNIFLLGGDFNLPDIDWTSYDTHSNQVPAQVNQAFIRMTADLSVQQLVNKPTRGENTLDLMFTSHPGHLERCKTLPPIGNSDHDIVLLDLAAKVTRPKPTSRTINLWKKANMEGINKSLTDNFTEFQTTNFSDINAMWNKFKSIIMKAMTTYVPTKQTKERYSHPWMNTQLRKISNSKQRAYTKAKRTKNTKDWKRYKFLKAKLQKESRIAHGKYMEDIISTDHKEQPKRFWSYIKSRKQESTGIVTLKDKDGLLHSDTPTKASILNQQFQSVYTKEDIHNMPHIGPSPYPTMDNIRVSQAGVYKLLHRRCKDRLTMAYKIRNRLVDIDPSNYYKPGDSRTRGGHRIHQQRTLKDQYRYSFFPRSTREWNTLPEKATTAATLEEFKASLTILPEALTGASHT</sequence>
<dbReference type="PANTHER" id="PTHR33395:SF22">
    <property type="entry name" value="REVERSE TRANSCRIPTASE DOMAIN-CONTAINING PROTEIN"/>
    <property type="match status" value="1"/>
</dbReference>
<organism evidence="3 4">
    <name type="scientific">Mytilus edulis</name>
    <name type="common">Blue mussel</name>
    <dbReference type="NCBI Taxonomy" id="6550"/>
    <lineage>
        <taxon>Eukaryota</taxon>
        <taxon>Metazoa</taxon>
        <taxon>Spiralia</taxon>
        <taxon>Lophotrochozoa</taxon>
        <taxon>Mollusca</taxon>
        <taxon>Bivalvia</taxon>
        <taxon>Autobranchia</taxon>
        <taxon>Pteriomorphia</taxon>
        <taxon>Mytilida</taxon>
        <taxon>Mytiloidea</taxon>
        <taxon>Mytilidae</taxon>
        <taxon>Mytilinae</taxon>
        <taxon>Mytilus</taxon>
    </lineage>
</organism>
<comment type="caution">
    <text evidence="3">The sequence shown here is derived from an EMBL/GenBank/DDBJ whole genome shotgun (WGS) entry which is preliminary data.</text>
</comment>
<dbReference type="CDD" id="cd15489">
    <property type="entry name" value="PHD_SF"/>
    <property type="match status" value="1"/>
</dbReference>
<reference evidence="3" key="1">
    <citation type="submission" date="2021-03" db="EMBL/GenBank/DDBJ databases">
        <authorList>
            <person name="Bekaert M."/>
        </authorList>
    </citation>
    <scope>NUCLEOTIDE SEQUENCE</scope>
</reference>
<dbReference type="InterPro" id="IPR005135">
    <property type="entry name" value="Endo/exonuclease/phosphatase"/>
</dbReference>
<evidence type="ECO:0000259" key="2">
    <source>
        <dbReference type="Pfam" id="PF14529"/>
    </source>
</evidence>
<dbReference type="AlphaFoldDB" id="A0A8S3TSD6"/>
<dbReference type="InterPro" id="IPR036691">
    <property type="entry name" value="Endo/exonu/phosph_ase_sf"/>
</dbReference>
<dbReference type="PANTHER" id="PTHR33395">
    <property type="entry name" value="TRANSCRIPTASE, PUTATIVE-RELATED-RELATED"/>
    <property type="match status" value="1"/>
</dbReference>
<feature type="domain" description="Endonuclease/exonuclease/phosphatase" evidence="2">
    <location>
        <begin position="383"/>
        <end position="497"/>
    </location>
</feature>
<dbReference type="SUPFAM" id="SSF50978">
    <property type="entry name" value="WD40 repeat-like"/>
    <property type="match status" value="1"/>
</dbReference>
<gene>
    <name evidence="3" type="ORF">MEDL_46032</name>
</gene>
<dbReference type="GO" id="GO:0007508">
    <property type="term" value="P:larval heart development"/>
    <property type="evidence" value="ECO:0007669"/>
    <property type="project" value="TreeGrafter"/>
</dbReference>
<dbReference type="Gene3D" id="3.60.10.10">
    <property type="entry name" value="Endonuclease/exonuclease/phosphatase"/>
    <property type="match status" value="1"/>
</dbReference>
<accession>A0A8S3TSD6</accession>
<protein>
    <submittedName>
        <fullName evidence="3">UTP18</fullName>
    </submittedName>
</protein>
<evidence type="ECO:0000256" key="1">
    <source>
        <dbReference type="SAM" id="MobiDB-lite"/>
    </source>
</evidence>
<dbReference type="GO" id="GO:0031012">
    <property type="term" value="C:extracellular matrix"/>
    <property type="evidence" value="ECO:0007669"/>
    <property type="project" value="TreeGrafter"/>
</dbReference>
<evidence type="ECO:0000313" key="3">
    <source>
        <dbReference type="EMBL" id="CAG2233366.1"/>
    </source>
</evidence>
<feature type="region of interest" description="Disordered" evidence="1">
    <location>
        <begin position="245"/>
        <end position="275"/>
    </location>
</feature>
<dbReference type="Gene3D" id="2.60.120.650">
    <property type="entry name" value="Cupin"/>
    <property type="match status" value="1"/>
</dbReference>
<evidence type="ECO:0000313" key="4">
    <source>
        <dbReference type="Proteomes" id="UP000683360"/>
    </source>
</evidence>
<dbReference type="SUPFAM" id="SSF56219">
    <property type="entry name" value="DNase I-like"/>
    <property type="match status" value="1"/>
</dbReference>
<keyword evidence="4" id="KW-1185">Reference proteome</keyword>
<dbReference type="Proteomes" id="UP000683360">
    <property type="component" value="Unassembled WGS sequence"/>
</dbReference>
<dbReference type="GO" id="GO:0061343">
    <property type="term" value="P:cell adhesion involved in heart morphogenesis"/>
    <property type="evidence" value="ECO:0007669"/>
    <property type="project" value="TreeGrafter"/>
</dbReference>